<keyword evidence="2" id="KW-1185">Reference proteome</keyword>
<organism evidence="1 2">
    <name type="scientific">Coprinellus micaceus</name>
    <name type="common">Glistening ink-cap mushroom</name>
    <name type="synonym">Coprinus micaceus</name>
    <dbReference type="NCBI Taxonomy" id="71717"/>
    <lineage>
        <taxon>Eukaryota</taxon>
        <taxon>Fungi</taxon>
        <taxon>Dikarya</taxon>
        <taxon>Basidiomycota</taxon>
        <taxon>Agaricomycotina</taxon>
        <taxon>Agaricomycetes</taxon>
        <taxon>Agaricomycetidae</taxon>
        <taxon>Agaricales</taxon>
        <taxon>Agaricineae</taxon>
        <taxon>Psathyrellaceae</taxon>
        <taxon>Coprinellus</taxon>
    </lineage>
</organism>
<feature type="non-terminal residue" evidence="1">
    <location>
        <position position="1"/>
    </location>
</feature>
<dbReference type="EMBL" id="QPFP01000018">
    <property type="protein sequence ID" value="TEB31663.1"/>
    <property type="molecule type" value="Genomic_DNA"/>
</dbReference>
<evidence type="ECO:0000313" key="2">
    <source>
        <dbReference type="Proteomes" id="UP000298030"/>
    </source>
</evidence>
<name>A0A4Y7TBW6_COPMI</name>
<dbReference type="Proteomes" id="UP000298030">
    <property type="component" value="Unassembled WGS sequence"/>
</dbReference>
<evidence type="ECO:0000313" key="1">
    <source>
        <dbReference type="EMBL" id="TEB31663.1"/>
    </source>
</evidence>
<protein>
    <submittedName>
        <fullName evidence="1">Uncharacterized protein</fullName>
    </submittedName>
</protein>
<accession>A0A4Y7TBW6</accession>
<comment type="caution">
    <text evidence="1">The sequence shown here is derived from an EMBL/GenBank/DDBJ whole genome shotgun (WGS) entry which is preliminary data.</text>
</comment>
<gene>
    <name evidence="1" type="ORF">FA13DRAFT_1732535</name>
</gene>
<dbReference type="AlphaFoldDB" id="A0A4Y7TBW6"/>
<proteinExistence type="predicted"/>
<reference evidence="1 2" key="1">
    <citation type="journal article" date="2019" name="Nat. Ecol. Evol.">
        <title>Megaphylogeny resolves global patterns of mushroom evolution.</title>
        <authorList>
            <person name="Varga T."/>
            <person name="Krizsan K."/>
            <person name="Foldi C."/>
            <person name="Dima B."/>
            <person name="Sanchez-Garcia M."/>
            <person name="Sanchez-Ramirez S."/>
            <person name="Szollosi G.J."/>
            <person name="Szarkandi J.G."/>
            <person name="Papp V."/>
            <person name="Albert L."/>
            <person name="Andreopoulos W."/>
            <person name="Angelini C."/>
            <person name="Antonin V."/>
            <person name="Barry K.W."/>
            <person name="Bougher N.L."/>
            <person name="Buchanan P."/>
            <person name="Buyck B."/>
            <person name="Bense V."/>
            <person name="Catcheside P."/>
            <person name="Chovatia M."/>
            <person name="Cooper J."/>
            <person name="Damon W."/>
            <person name="Desjardin D."/>
            <person name="Finy P."/>
            <person name="Geml J."/>
            <person name="Haridas S."/>
            <person name="Hughes K."/>
            <person name="Justo A."/>
            <person name="Karasinski D."/>
            <person name="Kautmanova I."/>
            <person name="Kiss B."/>
            <person name="Kocsube S."/>
            <person name="Kotiranta H."/>
            <person name="LaButti K.M."/>
            <person name="Lechner B.E."/>
            <person name="Liimatainen K."/>
            <person name="Lipzen A."/>
            <person name="Lukacs Z."/>
            <person name="Mihaltcheva S."/>
            <person name="Morgado L.N."/>
            <person name="Niskanen T."/>
            <person name="Noordeloos M.E."/>
            <person name="Ohm R.A."/>
            <person name="Ortiz-Santana B."/>
            <person name="Ovrebo C."/>
            <person name="Racz N."/>
            <person name="Riley R."/>
            <person name="Savchenko A."/>
            <person name="Shiryaev A."/>
            <person name="Soop K."/>
            <person name="Spirin V."/>
            <person name="Szebenyi C."/>
            <person name="Tomsovsky M."/>
            <person name="Tulloss R.E."/>
            <person name="Uehling J."/>
            <person name="Grigoriev I.V."/>
            <person name="Vagvolgyi C."/>
            <person name="Papp T."/>
            <person name="Martin F.M."/>
            <person name="Miettinen O."/>
            <person name="Hibbett D.S."/>
            <person name="Nagy L.G."/>
        </authorList>
    </citation>
    <scope>NUCLEOTIDE SEQUENCE [LARGE SCALE GENOMIC DNA]</scope>
    <source>
        <strain evidence="1 2">FP101781</strain>
    </source>
</reference>
<sequence>TDYEVSAVFTRLECPFNPILVSTESYGRIVAFREAYMRSCLLFFASKRTQSRSRARIGGNRDSMWRLALQDGWMVAPSTCSNTAVHSSGVAPAARKDLQPGFTGRLERSVTSFIPVHRTDRFSRLHPQLERRRQLEDFISFALAGCVACFGPSQEALFPAGTSTVLFSLVPGVHILPDAIQEQADLWWKRPFLYDVYRGGRNGCTELVPEGPAQFGIRYPS</sequence>